<dbReference type="SUPFAM" id="SSF52833">
    <property type="entry name" value="Thioredoxin-like"/>
    <property type="match status" value="1"/>
</dbReference>
<protein>
    <submittedName>
        <fullName evidence="8">Thiol-disulfide isomerase</fullName>
    </submittedName>
</protein>
<feature type="signal peptide" evidence="6">
    <location>
        <begin position="1"/>
        <end position="46"/>
    </location>
</feature>
<accession>A0A9W6UYL8</accession>
<evidence type="ECO:0000256" key="2">
    <source>
        <dbReference type="ARBA" id="ARBA00022748"/>
    </source>
</evidence>
<dbReference type="PROSITE" id="PS00194">
    <property type="entry name" value="THIOREDOXIN_1"/>
    <property type="match status" value="1"/>
</dbReference>
<keyword evidence="2" id="KW-0201">Cytochrome c-type biogenesis</keyword>
<dbReference type="AlphaFoldDB" id="A0A9W6UYL8"/>
<dbReference type="InterPro" id="IPR013766">
    <property type="entry name" value="Thioredoxin_domain"/>
</dbReference>
<gene>
    <name evidence="8" type="ORF">Arub01_40840</name>
</gene>
<evidence type="ECO:0000259" key="7">
    <source>
        <dbReference type="PROSITE" id="PS51352"/>
    </source>
</evidence>
<dbReference type="PANTHER" id="PTHR42852">
    <property type="entry name" value="THIOL:DISULFIDE INTERCHANGE PROTEIN DSBE"/>
    <property type="match status" value="1"/>
</dbReference>
<dbReference type="Proteomes" id="UP001165124">
    <property type="component" value="Unassembled WGS sequence"/>
</dbReference>
<keyword evidence="3" id="KW-0812">Transmembrane</keyword>
<dbReference type="GO" id="GO:0030313">
    <property type="term" value="C:cell envelope"/>
    <property type="evidence" value="ECO:0007669"/>
    <property type="project" value="UniProtKB-SubCell"/>
</dbReference>
<dbReference type="InterPro" id="IPR000866">
    <property type="entry name" value="AhpC/TSA"/>
</dbReference>
<name>A0A9W6UYL8_9ACTN</name>
<evidence type="ECO:0000256" key="6">
    <source>
        <dbReference type="SAM" id="SignalP"/>
    </source>
</evidence>
<keyword evidence="5" id="KW-0676">Redox-active center</keyword>
<evidence type="ECO:0000256" key="3">
    <source>
        <dbReference type="ARBA" id="ARBA00022968"/>
    </source>
</evidence>
<comment type="subcellular location">
    <subcellularLocation>
        <location evidence="1">Cell envelope</location>
    </subcellularLocation>
</comment>
<sequence>MVTPRISAVPTAARPRPRAVPAVRAARAAAAAALCGLLAGCAGSQAAQNGPDGGDNRFIAGDGSTQTIPAADRKPVTGVQGETLDGERLALADLKGKVTVVNFWASWCAPCRGEAPSLEQVHKANKDKGVAFLGVAFKDSKQNAQAFERKFKVGYPSLFDADGRITLAFRAVPPNAIPTTLVLDRQGRVAARVIGATTYSTLNPLVARVLAEK</sequence>
<keyword evidence="8" id="KW-0413">Isomerase</keyword>
<evidence type="ECO:0000313" key="8">
    <source>
        <dbReference type="EMBL" id="GLW65840.1"/>
    </source>
</evidence>
<feature type="chain" id="PRO_5040738339" evidence="6">
    <location>
        <begin position="47"/>
        <end position="213"/>
    </location>
</feature>
<keyword evidence="9" id="KW-1185">Reference proteome</keyword>
<keyword evidence="4" id="KW-1015">Disulfide bond</keyword>
<dbReference type="GO" id="GO:0017004">
    <property type="term" value="P:cytochrome complex assembly"/>
    <property type="evidence" value="ECO:0007669"/>
    <property type="project" value="UniProtKB-KW"/>
</dbReference>
<dbReference type="CDD" id="cd02966">
    <property type="entry name" value="TlpA_like_family"/>
    <property type="match status" value="1"/>
</dbReference>
<evidence type="ECO:0000313" key="9">
    <source>
        <dbReference type="Proteomes" id="UP001165124"/>
    </source>
</evidence>
<reference evidence="8" key="1">
    <citation type="submission" date="2023-02" db="EMBL/GenBank/DDBJ databases">
        <title>Actinomadura rubrobrunea NBRC 14622.</title>
        <authorList>
            <person name="Ichikawa N."/>
            <person name="Sato H."/>
            <person name="Tonouchi N."/>
        </authorList>
    </citation>
    <scope>NUCLEOTIDE SEQUENCE</scope>
    <source>
        <strain evidence="8">NBRC 14622</strain>
    </source>
</reference>
<proteinExistence type="predicted"/>
<dbReference type="Gene3D" id="3.40.30.10">
    <property type="entry name" value="Glutaredoxin"/>
    <property type="match status" value="1"/>
</dbReference>
<dbReference type="PANTHER" id="PTHR42852:SF6">
    <property type="entry name" value="THIOL:DISULFIDE INTERCHANGE PROTEIN DSBE"/>
    <property type="match status" value="1"/>
</dbReference>
<evidence type="ECO:0000256" key="4">
    <source>
        <dbReference type="ARBA" id="ARBA00023157"/>
    </source>
</evidence>
<feature type="domain" description="Thioredoxin" evidence="7">
    <location>
        <begin position="68"/>
        <end position="211"/>
    </location>
</feature>
<dbReference type="GO" id="GO:0016853">
    <property type="term" value="F:isomerase activity"/>
    <property type="evidence" value="ECO:0007669"/>
    <property type="project" value="UniProtKB-KW"/>
</dbReference>
<evidence type="ECO:0000256" key="1">
    <source>
        <dbReference type="ARBA" id="ARBA00004196"/>
    </source>
</evidence>
<dbReference type="InterPro" id="IPR036249">
    <property type="entry name" value="Thioredoxin-like_sf"/>
</dbReference>
<keyword evidence="3" id="KW-0735">Signal-anchor</keyword>
<dbReference type="InterPro" id="IPR050553">
    <property type="entry name" value="Thioredoxin_ResA/DsbE_sf"/>
</dbReference>
<dbReference type="PROSITE" id="PS51352">
    <property type="entry name" value="THIOREDOXIN_2"/>
    <property type="match status" value="1"/>
</dbReference>
<dbReference type="GO" id="GO:0016491">
    <property type="term" value="F:oxidoreductase activity"/>
    <property type="evidence" value="ECO:0007669"/>
    <property type="project" value="InterPro"/>
</dbReference>
<comment type="caution">
    <text evidence="8">The sequence shown here is derived from an EMBL/GenBank/DDBJ whole genome shotgun (WGS) entry which is preliminary data.</text>
</comment>
<dbReference type="InterPro" id="IPR017937">
    <property type="entry name" value="Thioredoxin_CS"/>
</dbReference>
<organism evidence="8 9">
    <name type="scientific">Actinomadura rubrobrunea</name>
    <dbReference type="NCBI Taxonomy" id="115335"/>
    <lineage>
        <taxon>Bacteria</taxon>
        <taxon>Bacillati</taxon>
        <taxon>Actinomycetota</taxon>
        <taxon>Actinomycetes</taxon>
        <taxon>Streptosporangiales</taxon>
        <taxon>Thermomonosporaceae</taxon>
        <taxon>Actinomadura</taxon>
    </lineage>
</organism>
<evidence type="ECO:0000256" key="5">
    <source>
        <dbReference type="ARBA" id="ARBA00023284"/>
    </source>
</evidence>
<dbReference type="Pfam" id="PF00578">
    <property type="entry name" value="AhpC-TSA"/>
    <property type="match status" value="1"/>
</dbReference>
<dbReference type="GO" id="GO:0016209">
    <property type="term" value="F:antioxidant activity"/>
    <property type="evidence" value="ECO:0007669"/>
    <property type="project" value="InterPro"/>
</dbReference>
<dbReference type="EMBL" id="BSRZ01000011">
    <property type="protein sequence ID" value="GLW65840.1"/>
    <property type="molecule type" value="Genomic_DNA"/>
</dbReference>
<keyword evidence="6" id="KW-0732">Signal</keyword>